<keyword evidence="1" id="KW-0472">Membrane</keyword>
<keyword evidence="1" id="KW-0812">Transmembrane</keyword>
<sequence>MTALLVFLMIKQYFASLLVESLLLLVASIFLVYLSLLCSLSVVVAVAEPGCHGAGAVGRAWRLVKGKRRRFMLFISATGVLARRRLLAGPHVLSRQDVRP</sequence>
<organism evidence="2 3">
    <name type="scientific">Dichanthelium oligosanthes</name>
    <dbReference type="NCBI Taxonomy" id="888268"/>
    <lineage>
        <taxon>Eukaryota</taxon>
        <taxon>Viridiplantae</taxon>
        <taxon>Streptophyta</taxon>
        <taxon>Embryophyta</taxon>
        <taxon>Tracheophyta</taxon>
        <taxon>Spermatophyta</taxon>
        <taxon>Magnoliopsida</taxon>
        <taxon>Liliopsida</taxon>
        <taxon>Poales</taxon>
        <taxon>Poaceae</taxon>
        <taxon>PACMAD clade</taxon>
        <taxon>Panicoideae</taxon>
        <taxon>Panicodae</taxon>
        <taxon>Paniceae</taxon>
        <taxon>Dichantheliinae</taxon>
        <taxon>Dichanthelium</taxon>
    </lineage>
</organism>
<dbReference type="EMBL" id="LWDX02030099">
    <property type="protein sequence ID" value="OEL28401.1"/>
    <property type="molecule type" value="Genomic_DNA"/>
</dbReference>
<name>A0A1E5VTE5_9POAL</name>
<keyword evidence="1" id="KW-1133">Transmembrane helix</keyword>
<reference evidence="2 3" key="1">
    <citation type="submission" date="2016-09" db="EMBL/GenBank/DDBJ databases">
        <title>The draft genome of Dichanthelium oligosanthes: A C3 panicoid grass species.</title>
        <authorList>
            <person name="Studer A.J."/>
            <person name="Schnable J.C."/>
            <person name="Brutnell T.P."/>
        </authorList>
    </citation>
    <scope>NUCLEOTIDE SEQUENCE [LARGE SCALE GENOMIC DNA]</scope>
    <source>
        <strain evidence="3">cv. Kellogg 1175</strain>
        <tissue evidence="2">Leaf</tissue>
    </source>
</reference>
<feature type="transmembrane region" description="Helical" evidence="1">
    <location>
        <begin position="40"/>
        <end position="61"/>
    </location>
</feature>
<keyword evidence="3" id="KW-1185">Reference proteome</keyword>
<proteinExistence type="predicted"/>
<evidence type="ECO:0000313" key="2">
    <source>
        <dbReference type="EMBL" id="OEL28401.1"/>
    </source>
</evidence>
<accession>A0A1E5VTE5</accession>
<dbReference type="Proteomes" id="UP000095767">
    <property type="component" value="Unassembled WGS sequence"/>
</dbReference>
<protein>
    <submittedName>
        <fullName evidence="2">Uncharacterized protein</fullName>
    </submittedName>
</protein>
<dbReference type="PANTHER" id="PTHR34483:SF5">
    <property type="entry name" value="TRANSMEMBRANE PROTEIN"/>
    <property type="match status" value="1"/>
</dbReference>
<evidence type="ECO:0000256" key="1">
    <source>
        <dbReference type="SAM" id="Phobius"/>
    </source>
</evidence>
<comment type="caution">
    <text evidence="2">The sequence shown here is derived from an EMBL/GenBank/DDBJ whole genome shotgun (WGS) entry which is preliminary data.</text>
</comment>
<gene>
    <name evidence="2" type="ORF">BAE44_0010577</name>
</gene>
<dbReference type="AlphaFoldDB" id="A0A1E5VTE5"/>
<dbReference type="PANTHER" id="PTHR34483">
    <property type="entry name" value="OS09G0129800 PROTEIN"/>
    <property type="match status" value="1"/>
</dbReference>
<feature type="transmembrane region" description="Helical" evidence="1">
    <location>
        <begin position="12"/>
        <end position="34"/>
    </location>
</feature>
<evidence type="ECO:0000313" key="3">
    <source>
        <dbReference type="Proteomes" id="UP000095767"/>
    </source>
</evidence>